<dbReference type="PANTHER" id="PTHR35400:SF3">
    <property type="entry name" value="SLL1072 PROTEIN"/>
    <property type="match status" value="1"/>
</dbReference>
<evidence type="ECO:0000313" key="4">
    <source>
        <dbReference type="Proteomes" id="UP000749040"/>
    </source>
</evidence>
<keyword evidence="3" id="KW-0255">Endonuclease</keyword>
<evidence type="ECO:0000259" key="2">
    <source>
        <dbReference type="Pfam" id="PF05685"/>
    </source>
</evidence>
<dbReference type="InterPro" id="IPR011335">
    <property type="entry name" value="Restrct_endonuc-II-like"/>
</dbReference>
<dbReference type="InterPro" id="IPR008538">
    <property type="entry name" value="Uma2"/>
</dbReference>
<reference evidence="3 4" key="1">
    <citation type="submission" date="2021-01" db="EMBL/GenBank/DDBJ databases">
        <title>Streptomyces acididurans sp. nov., isolated from a peat swamp forest soil.</title>
        <authorList>
            <person name="Chantavorakit T."/>
            <person name="Duangmal K."/>
        </authorList>
    </citation>
    <scope>NUCLEOTIDE SEQUENCE [LARGE SCALE GENOMIC DNA]</scope>
    <source>
        <strain evidence="3 4">KK5PA1</strain>
    </source>
</reference>
<dbReference type="InterPro" id="IPR012296">
    <property type="entry name" value="Nuclease_put_TT1808"/>
</dbReference>
<protein>
    <submittedName>
        <fullName evidence="3">Uma2 family endonuclease</fullName>
    </submittedName>
</protein>
<feature type="region of interest" description="Disordered" evidence="1">
    <location>
        <begin position="1"/>
        <end position="25"/>
    </location>
</feature>
<keyword evidence="4" id="KW-1185">Reference proteome</keyword>
<dbReference type="Proteomes" id="UP000749040">
    <property type="component" value="Unassembled WGS sequence"/>
</dbReference>
<dbReference type="CDD" id="cd06260">
    <property type="entry name" value="DUF820-like"/>
    <property type="match status" value="1"/>
</dbReference>
<dbReference type="EMBL" id="JADKYB010000002">
    <property type="protein sequence ID" value="MBM9503592.1"/>
    <property type="molecule type" value="Genomic_DNA"/>
</dbReference>
<dbReference type="PANTHER" id="PTHR35400">
    <property type="entry name" value="SLR1083 PROTEIN"/>
    <property type="match status" value="1"/>
</dbReference>
<gene>
    <name evidence="3" type="ORF">ITX44_03415</name>
</gene>
<evidence type="ECO:0000256" key="1">
    <source>
        <dbReference type="SAM" id="MobiDB-lite"/>
    </source>
</evidence>
<organism evidence="3 4">
    <name type="scientific">Actinacidiphila acididurans</name>
    <dbReference type="NCBI Taxonomy" id="2784346"/>
    <lineage>
        <taxon>Bacteria</taxon>
        <taxon>Bacillati</taxon>
        <taxon>Actinomycetota</taxon>
        <taxon>Actinomycetes</taxon>
        <taxon>Kitasatosporales</taxon>
        <taxon>Streptomycetaceae</taxon>
        <taxon>Actinacidiphila</taxon>
    </lineage>
</organism>
<accession>A0ABS2TKI7</accession>
<evidence type="ECO:0000313" key="3">
    <source>
        <dbReference type="EMBL" id="MBM9503592.1"/>
    </source>
</evidence>
<proteinExistence type="predicted"/>
<keyword evidence="3" id="KW-0540">Nuclease</keyword>
<keyword evidence="3" id="KW-0378">Hydrolase</keyword>
<sequence>MCTPGEVDRNHRTRASPREDPLSAEPHYYAAEDPETALKYAIQHVRGDRVQIIEGVIEPVSPTWDHEAAADSVREQIGPAVRRLGCMAGSGNLDLPGSSNWYVPDLAVVPRELAKGAAALAPDQTLLVVEVTSESNGDTNRVTKRRRYAEYGAPLHLLIDRRSRTSTLFSHPGPLGYTTAEGPHPFGTPIRLPAPFDMELDTAQF</sequence>
<comment type="caution">
    <text evidence="3">The sequence shown here is derived from an EMBL/GenBank/DDBJ whole genome shotgun (WGS) entry which is preliminary data.</text>
</comment>
<name>A0ABS2TKI7_9ACTN</name>
<feature type="compositionally biased region" description="Basic and acidic residues" evidence="1">
    <location>
        <begin position="1"/>
        <end position="21"/>
    </location>
</feature>
<dbReference type="Gene3D" id="3.90.1570.10">
    <property type="entry name" value="tt1808, chain A"/>
    <property type="match status" value="1"/>
</dbReference>
<dbReference type="SUPFAM" id="SSF52980">
    <property type="entry name" value="Restriction endonuclease-like"/>
    <property type="match status" value="1"/>
</dbReference>
<feature type="domain" description="Putative restriction endonuclease" evidence="2">
    <location>
        <begin position="46"/>
        <end position="199"/>
    </location>
</feature>
<dbReference type="GO" id="GO:0004519">
    <property type="term" value="F:endonuclease activity"/>
    <property type="evidence" value="ECO:0007669"/>
    <property type="project" value="UniProtKB-KW"/>
</dbReference>
<dbReference type="Pfam" id="PF05685">
    <property type="entry name" value="Uma2"/>
    <property type="match status" value="1"/>
</dbReference>